<dbReference type="RefSeq" id="XP_056544362.1">
    <property type="nucleotide sequence ID" value="XM_056685620.1"/>
</dbReference>
<feature type="compositionally biased region" description="Basic and acidic residues" evidence="2">
    <location>
        <begin position="223"/>
        <end position="235"/>
    </location>
</feature>
<dbReference type="PANTHER" id="PTHR42023">
    <property type="entry name" value="BHLH DOMAIN-CONTAINING PROTEIN"/>
    <property type="match status" value="1"/>
</dbReference>
<feature type="compositionally biased region" description="Basic and acidic residues" evidence="2">
    <location>
        <begin position="201"/>
        <end position="216"/>
    </location>
</feature>
<comment type="caution">
    <text evidence="3">The sequence shown here is derived from an EMBL/GenBank/DDBJ whole genome shotgun (WGS) entry which is preliminary data.</text>
</comment>
<dbReference type="EMBL" id="JAPQKN010000002">
    <property type="protein sequence ID" value="KAJ5167901.1"/>
    <property type="molecule type" value="Genomic_DNA"/>
</dbReference>
<protein>
    <submittedName>
        <fullName evidence="3">Uncharacterized protein</fullName>
    </submittedName>
</protein>
<name>A0A9W9I4S5_9EURO</name>
<evidence type="ECO:0000313" key="3">
    <source>
        <dbReference type="EMBL" id="KAJ5167901.1"/>
    </source>
</evidence>
<dbReference type="OrthoDB" id="4507572at2759"/>
<keyword evidence="4" id="KW-1185">Reference proteome</keyword>
<keyword evidence="1" id="KW-0175">Coiled coil</keyword>
<proteinExistence type="predicted"/>
<evidence type="ECO:0000313" key="4">
    <source>
        <dbReference type="Proteomes" id="UP001149163"/>
    </source>
</evidence>
<feature type="compositionally biased region" description="Polar residues" evidence="2">
    <location>
        <begin position="328"/>
        <end position="358"/>
    </location>
</feature>
<reference evidence="3" key="1">
    <citation type="submission" date="2022-11" db="EMBL/GenBank/DDBJ databases">
        <authorList>
            <person name="Petersen C."/>
        </authorList>
    </citation>
    <scope>NUCLEOTIDE SEQUENCE</scope>
    <source>
        <strain evidence="3">IBT 26290</strain>
    </source>
</reference>
<sequence>MWSKGPFKSRRTIGNPTSADKTSEKPVVYADPTRAGKCAKGLPALPNDSAASLHNEPSAPAAPRPASRHSDESKRYANVSPAVSPELGPRPRDSGSSFCVSPIDESETGRALRHRRMGSGGSGIAAPPPDATDTKLSPPESSEPAPKTVLFAPHRQEQPPRGDAYADEPTESNAGKTGPVEPRNANFQKSSGSHASNFLHWGREQLQPKRKFEQARHRLSSFSKHEPRAQMDSRNRSSPRVFPLAEQSGNRDASPQPQINLGFVPTVVTTITAGQPRPLSERLATEDTYTGPRREEIHPKFDTGIDSAMRSERLLSRFGALNAAMGTGSANGSPNDSPRASLTLDSKSTDDLPSSIMSRQRPLPSMPTSKKPVRKPTPLEAAQEPTLAHLPLPDDAPKDAVGRIESLETRRDELAKRRVNLETVIYELTRVIQPDAIAYDLAAKAEVKRSVQSIENEIAEIKREEHELGMKVTRAWRRLDEQENNGDGSNLWVKRVTS</sequence>
<reference evidence="3" key="2">
    <citation type="journal article" date="2023" name="IMA Fungus">
        <title>Comparative genomic study of the Penicillium genus elucidates a diverse pangenome and 15 lateral gene transfer events.</title>
        <authorList>
            <person name="Petersen C."/>
            <person name="Sorensen T."/>
            <person name="Nielsen M.R."/>
            <person name="Sondergaard T.E."/>
            <person name="Sorensen J.L."/>
            <person name="Fitzpatrick D.A."/>
            <person name="Frisvad J.C."/>
            <person name="Nielsen K.L."/>
        </authorList>
    </citation>
    <scope>NUCLEOTIDE SEQUENCE</scope>
    <source>
        <strain evidence="3">IBT 26290</strain>
    </source>
</reference>
<dbReference type="GeneID" id="81424796"/>
<feature type="region of interest" description="Disordered" evidence="2">
    <location>
        <begin position="1"/>
        <end position="259"/>
    </location>
</feature>
<gene>
    <name evidence="3" type="ORF">N7482_003495</name>
</gene>
<feature type="region of interest" description="Disordered" evidence="2">
    <location>
        <begin position="326"/>
        <end position="399"/>
    </location>
</feature>
<dbReference type="AlphaFoldDB" id="A0A9W9I4S5"/>
<feature type="coiled-coil region" evidence="1">
    <location>
        <begin position="404"/>
        <end position="471"/>
    </location>
</feature>
<organism evidence="3 4">
    <name type="scientific">Penicillium canariense</name>
    <dbReference type="NCBI Taxonomy" id="189055"/>
    <lineage>
        <taxon>Eukaryota</taxon>
        <taxon>Fungi</taxon>
        <taxon>Dikarya</taxon>
        <taxon>Ascomycota</taxon>
        <taxon>Pezizomycotina</taxon>
        <taxon>Eurotiomycetes</taxon>
        <taxon>Eurotiomycetidae</taxon>
        <taxon>Eurotiales</taxon>
        <taxon>Aspergillaceae</taxon>
        <taxon>Penicillium</taxon>
    </lineage>
</organism>
<dbReference type="PANTHER" id="PTHR42023:SF1">
    <property type="entry name" value="BHLH DOMAIN-CONTAINING PROTEIN"/>
    <property type="match status" value="1"/>
</dbReference>
<accession>A0A9W9I4S5</accession>
<evidence type="ECO:0000256" key="1">
    <source>
        <dbReference type="SAM" id="Coils"/>
    </source>
</evidence>
<feature type="compositionally biased region" description="Polar residues" evidence="2">
    <location>
        <begin position="247"/>
        <end position="259"/>
    </location>
</feature>
<evidence type="ECO:0000256" key="2">
    <source>
        <dbReference type="SAM" id="MobiDB-lite"/>
    </source>
</evidence>
<dbReference type="Proteomes" id="UP001149163">
    <property type="component" value="Unassembled WGS sequence"/>
</dbReference>
<feature type="compositionally biased region" description="Polar residues" evidence="2">
    <location>
        <begin position="185"/>
        <end position="196"/>
    </location>
</feature>